<evidence type="ECO:0000256" key="2">
    <source>
        <dbReference type="ARBA" id="ARBA00034301"/>
    </source>
</evidence>
<dbReference type="SUPFAM" id="SSF56281">
    <property type="entry name" value="Metallo-hydrolase/oxidoreductase"/>
    <property type="match status" value="1"/>
</dbReference>
<dbReference type="OrthoDB" id="9800061at2"/>
<comment type="function">
    <text evidence="2">Counteracts the endogenous Pycsar antiviral defense system. Phosphodiesterase that enables metal-dependent hydrolysis of host cyclic nucleotide Pycsar defense signals such as cCMP and cUMP.</text>
</comment>
<keyword evidence="5" id="KW-0378">Hydrolase</keyword>
<dbReference type="PANTHER" id="PTHR43546">
    <property type="entry name" value="UPF0173 METAL-DEPENDENT HYDROLASE MJ1163-RELATED"/>
    <property type="match status" value="1"/>
</dbReference>
<dbReference type="InterPro" id="IPR001279">
    <property type="entry name" value="Metallo-B-lactamas"/>
</dbReference>
<keyword evidence="6" id="KW-1185">Reference proteome</keyword>
<accession>A0A6B8RDQ8</accession>
<comment type="catalytic activity">
    <reaction evidence="3">
        <text>3',5'-cyclic UMP + H2O = UMP + H(+)</text>
        <dbReference type="Rhea" id="RHEA:70575"/>
        <dbReference type="ChEBI" id="CHEBI:15377"/>
        <dbReference type="ChEBI" id="CHEBI:15378"/>
        <dbReference type="ChEBI" id="CHEBI:57865"/>
        <dbReference type="ChEBI" id="CHEBI:184387"/>
    </reaction>
    <physiologicalReaction direction="left-to-right" evidence="3">
        <dbReference type="Rhea" id="RHEA:70576"/>
    </physiologicalReaction>
</comment>
<feature type="domain" description="Metallo-beta-lactamase" evidence="4">
    <location>
        <begin position="24"/>
        <end position="222"/>
    </location>
</feature>
<dbReference type="Pfam" id="PF12706">
    <property type="entry name" value="Lactamase_B_2"/>
    <property type="match status" value="1"/>
</dbReference>
<evidence type="ECO:0000256" key="3">
    <source>
        <dbReference type="ARBA" id="ARBA00048505"/>
    </source>
</evidence>
<dbReference type="Gene3D" id="3.60.15.10">
    <property type="entry name" value="Ribonuclease Z/Hydroxyacylglutathione hydrolase-like"/>
    <property type="match status" value="1"/>
</dbReference>
<gene>
    <name evidence="5" type="ORF">EHS13_04900</name>
</gene>
<dbReference type="GO" id="GO:0016787">
    <property type="term" value="F:hydrolase activity"/>
    <property type="evidence" value="ECO:0007669"/>
    <property type="project" value="UniProtKB-KW"/>
</dbReference>
<reference evidence="6" key="1">
    <citation type="submission" date="2018-11" db="EMBL/GenBank/DDBJ databases">
        <title>Complete genome sequence of Paenibacillus sp. ML311-T8.</title>
        <authorList>
            <person name="Nam Y.-D."/>
            <person name="Kang J."/>
            <person name="Chung W.-H."/>
            <person name="Park Y.S."/>
        </authorList>
    </citation>
    <scope>NUCLEOTIDE SEQUENCE [LARGE SCALE GENOMIC DNA]</scope>
    <source>
        <strain evidence="6">ML311-T8</strain>
    </source>
</reference>
<proteinExistence type="predicted"/>
<protein>
    <submittedName>
        <fullName evidence="5">MBL fold metallo-hydrolase</fullName>
    </submittedName>
</protein>
<dbReference type="RefSeq" id="WP_155699291.1">
    <property type="nucleotide sequence ID" value="NZ_CP034235.1"/>
</dbReference>
<dbReference type="InterPro" id="IPR036866">
    <property type="entry name" value="RibonucZ/Hydroxyglut_hydro"/>
</dbReference>
<evidence type="ECO:0000256" key="1">
    <source>
        <dbReference type="ARBA" id="ARBA00034221"/>
    </source>
</evidence>
<name>A0A6B8RDQ8_9BACL</name>
<comment type="catalytic activity">
    <reaction evidence="1">
        <text>3',5'-cyclic CMP + H2O = CMP + H(+)</text>
        <dbReference type="Rhea" id="RHEA:72675"/>
        <dbReference type="ChEBI" id="CHEBI:15377"/>
        <dbReference type="ChEBI" id="CHEBI:15378"/>
        <dbReference type="ChEBI" id="CHEBI:58003"/>
        <dbReference type="ChEBI" id="CHEBI:60377"/>
    </reaction>
    <physiologicalReaction direction="left-to-right" evidence="1">
        <dbReference type="Rhea" id="RHEA:72676"/>
    </physiologicalReaction>
</comment>
<evidence type="ECO:0000259" key="4">
    <source>
        <dbReference type="SMART" id="SM00849"/>
    </source>
</evidence>
<evidence type="ECO:0000313" key="6">
    <source>
        <dbReference type="Proteomes" id="UP000426246"/>
    </source>
</evidence>
<dbReference type="AlphaFoldDB" id="A0A6B8RDQ8"/>
<dbReference type="EMBL" id="CP034235">
    <property type="protein sequence ID" value="QGQ94290.1"/>
    <property type="molecule type" value="Genomic_DNA"/>
</dbReference>
<organism evidence="5 6">
    <name type="scientific">Paenibacillus psychroresistens</name>
    <dbReference type="NCBI Taxonomy" id="1778678"/>
    <lineage>
        <taxon>Bacteria</taxon>
        <taxon>Bacillati</taxon>
        <taxon>Bacillota</taxon>
        <taxon>Bacilli</taxon>
        <taxon>Bacillales</taxon>
        <taxon>Paenibacillaceae</taxon>
        <taxon>Paenibacillus</taxon>
    </lineage>
</organism>
<dbReference type="KEGG" id="ppsc:EHS13_04900"/>
<sequence>MINLLDNLRSVAVEPNHLAVCSLGQAGYIYKTSEGQYIVIDPYLTDFCEHRIGLAFKRLMPALIDPAELEALPLTAYLMTHHHEDHLDVELIEALSVVDFPFYAPPQTIGILVELGVAAERCQPLLKSSISYEIAGVSIHSVFADHGDIAPDAVGIIVQSQGKTIYHMGDTCLREAEFQEIANRFEIDLLILPINGKYGNMNEADAVKAISILKPKYAVPCHFWMLPGNSGGDPVVFLEGVKQAVPDTEALLFKMGEIFVV</sequence>
<dbReference type="SMART" id="SM00849">
    <property type="entry name" value="Lactamase_B"/>
    <property type="match status" value="1"/>
</dbReference>
<dbReference type="InterPro" id="IPR050114">
    <property type="entry name" value="UPF0173_UPF0282_UlaG_hydrolase"/>
</dbReference>
<evidence type="ECO:0000313" key="5">
    <source>
        <dbReference type="EMBL" id="QGQ94290.1"/>
    </source>
</evidence>
<dbReference type="Proteomes" id="UP000426246">
    <property type="component" value="Chromosome"/>
</dbReference>